<keyword evidence="2" id="KW-0645">Protease</keyword>
<keyword evidence="3" id="KW-0378">Hydrolase</keyword>
<dbReference type="PROSITE" id="PS51935">
    <property type="entry name" value="NLPC_P60"/>
    <property type="match status" value="3"/>
</dbReference>
<dbReference type="SUPFAM" id="SSF54001">
    <property type="entry name" value="Cysteine proteinases"/>
    <property type="match status" value="3"/>
</dbReference>
<dbReference type="GO" id="GO:0008234">
    <property type="term" value="F:cysteine-type peptidase activity"/>
    <property type="evidence" value="ECO:0007669"/>
    <property type="project" value="UniProtKB-KW"/>
</dbReference>
<sequence>MSKNVIIFLIILTTGFLMHFFSEFSLVRTTDSFDNATQSVSVSLPELSGLEETTVSFDQLGKDLGGTPYNGRGKSPEQGFSTATLTQYMYEQIEGVLLSRHARLQQELGKKVKRSVLKEGDLLFFKGNKSTLTGIYLSNHDFVTATKDGVAIRNLSQDAYWKKRFIEGRRLTDKEKKMLTPATHLKHSHPAITEAISLLHRPYRLTGDTLAAFDCSFLVQHAFEVMNIHLPRITYHQFEVGETIPLEKAKPGDVIYFSGTWQKGISHTGIYLGERFFIHASGEEGETTISYLGDSWMRHFTGVKRFDTLQVNRNHPIVDKAYGLLNVPYHRKGSSPEKGFNRSGFLHYLYYRYDRNFPRSLKKQWQYGETVKHGDEQPGDVFFFRSDNNNPLPAIYIGNTQLIVVREDDGVSIVDPRFSHYWTKERLMGIKRYELEEE</sequence>
<feature type="domain" description="NlpC/P60" evidence="5">
    <location>
        <begin position="311"/>
        <end position="434"/>
    </location>
</feature>
<keyword evidence="4" id="KW-0788">Thiol protease</keyword>
<protein>
    <recommendedName>
        <fullName evidence="5">NlpC/P60 domain-containing protein</fullName>
    </recommendedName>
</protein>
<evidence type="ECO:0000256" key="1">
    <source>
        <dbReference type="ARBA" id="ARBA00007074"/>
    </source>
</evidence>
<name>A0A3M7U1H5_9BACI</name>
<dbReference type="RefSeq" id="WP_122898386.1">
    <property type="nucleotide sequence ID" value="NZ_RHIB01000001.1"/>
</dbReference>
<dbReference type="InterPro" id="IPR000064">
    <property type="entry name" value="NLP_P60_dom"/>
</dbReference>
<accession>A0A3M7U1H5</accession>
<gene>
    <name evidence="6" type="ORF">EBO34_11510</name>
</gene>
<evidence type="ECO:0000313" key="6">
    <source>
        <dbReference type="EMBL" id="RNA70515.1"/>
    </source>
</evidence>
<dbReference type="PANTHER" id="PTHR47053">
    <property type="entry name" value="MUREIN DD-ENDOPEPTIDASE MEPH-RELATED"/>
    <property type="match status" value="1"/>
</dbReference>
<evidence type="ECO:0000259" key="5">
    <source>
        <dbReference type="PROSITE" id="PS51935"/>
    </source>
</evidence>
<dbReference type="EMBL" id="RHIB01000001">
    <property type="protein sequence ID" value="RNA70515.1"/>
    <property type="molecule type" value="Genomic_DNA"/>
</dbReference>
<evidence type="ECO:0000313" key="7">
    <source>
        <dbReference type="Proteomes" id="UP000278746"/>
    </source>
</evidence>
<comment type="similarity">
    <text evidence="1">Belongs to the peptidase C40 family.</text>
</comment>
<dbReference type="Proteomes" id="UP000278746">
    <property type="component" value="Unassembled WGS sequence"/>
</dbReference>
<dbReference type="OrthoDB" id="9813368at2"/>
<organism evidence="6 7">
    <name type="scientific">Alteribacter keqinensis</name>
    <dbReference type="NCBI Taxonomy" id="2483800"/>
    <lineage>
        <taxon>Bacteria</taxon>
        <taxon>Bacillati</taxon>
        <taxon>Bacillota</taxon>
        <taxon>Bacilli</taxon>
        <taxon>Bacillales</taxon>
        <taxon>Bacillaceae</taxon>
        <taxon>Alteribacter</taxon>
    </lineage>
</organism>
<proteinExistence type="inferred from homology"/>
<evidence type="ECO:0000256" key="4">
    <source>
        <dbReference type="ARBA" id="ARBA00022807"/>
    </source>
</evidence>
<dbReference type="PANTHER" id="PTHR47053:SF1">
    <property type="entry name" value="MUREIN DD-ENDOPEPTIDASE MEPH-RELATED"/>
    <property type="match status" value="1"/>
</dbReference>
<evidence type="ECO:0000256" key="3">
    <source>
        <dbReference type="ARBA" id="ARBA00022801"/>
    </source>
</evidence>
<evidence type="ECO:0000256" key="2">
    <source>
        <dbReference type="ARBA" id="ARBA00022670"/>
    </source>
</evidence>
<dbReference type="GO" id="GO:0006508">
    <property type="term" value="P:proteolysis"/>
    <property type="evidence" value="ECO:0007669"/>
    <property type="project" value="UniProtKB-KW"/>
</dbReference>
<dbReference type="Gene3D" id="3.90.1720.10">
    <property type="entry name" value="endopeptidase domain like (from Nostoc punctiforme)"/>
    <property type="match status" value="3"/>
</dbReference>
<dbReference type="Pfam" id="PF00877">
    <property type="entry name" value="NLPC_P60"/>
    <property type="match status" value="3"/>
</dbReference>
<reference evidence="6 7" key="1">
    <citation type="submission" date="2018-10" db="EMBL/GenBank/DDBJ databases">
        <title>Bacillus Keqinensis sp. nov., a moderately halophilic bacterium isolated from a saline-alkaline lake.</title>
        <authorList>
            <person name="Wang H."/>
        </authorList>
    </citation>
    <scope>NUCLEOTIDE SEQUENCE [LARGE SCALE GENOMIC DNA]</scope>
    <source>
        <strain evidence="6 7">KQ-3</strain>
    </source>
</reference>
<keyword evidence="7" id="KW-1185">Reference proteome</keyword>
<dbReference type="InterPro" id="IPR051202">
    <property type="entry name" value="Peptidase_C40"/>
</dbReference>
<feature type="domain" description="NlpC/P60" evidence="5">
    <location>
        <begin position="50"/>
        <end position="172"/>
    </location>
</feature>
<dbReference type="InterPro" id="IPR038765">
    <property type="entry name" value="Papain-like_cys_pep_sf"/>
</dbReference>
<comment type="caution">
    <text evidence="6">The sequence shown here is derived from an EMBL/GenBank/DDBJ whole genome shotgun (WGS) entry which is preliminary data.</text>
</comment>
<dbReference type="AlphaFoldDB" id="A0A3M7U1H5"/>
<feature type="domain" description="NlpC/P60" evidence="5">
    <location>
        <begin position="185"/>
        <end position="307"/>
    </location>
</feature>